<dbReference type="AlphaFoldDB" id="A0A9N9PG10"/>
<protein>
    <submittedName>
        <fullName evidence="1">13827_t:CDS:1</fullName>
    </submittedName>
</protein>
<organism evidence="1 2">
    <name type="scientific">Dentiscutata erythropus</name>
    <dbReference type="NCBI Taxonomy" id="1348616"/>
    <lineage>
        <taxon>Eukaryota</taxon>
        <taxon>Fungi</taxon>
        <taxon>Fungi incertae sedis</taxon>
        <taxon>Mucoromycota</taxon>
        <taxon>Glomeromycotina</taxon>
        <taxon>Glomeromycetes</taxon>
        <taxon>Diversisporales</taxon>
        <taxon>Gigasporaceae</taxon>
        <taxon>Dentiscutata</taxon>
    </lineage>
</organism>
<name>A0A9N9PG10_9GLOM</name>
<gene>
    <name evidence="1" type="ORF">DERYTH_LOCUS27371</name>
</gene>
<comment type="caution">
    <text evidence="1">The sequence shown here is derived from an EMBL/GenBank/DDBJ whole genome shotgun (WGS) entry which is preliminary data.</text>
</comment>
<feature type="non-terminal residue" evidence="1">
    <location>
        <position position="55"/>
    </location>
</feature>
<sequence length="55" mass="5967">SGTDFSTSAQLVLKLTVLQGLAEPSLRKLKRPVEGLAEQLLHSHSEIIILIPCSQ</sequence>
<evidence type="ECO:0000313" key="2">
    <source>
        <dbReference type="Proteomes" id="UP000789405"/>
    </source>
</evidence>
<feature type="non-terminal residue" evidence="1">
    <location>
        <position position="1"/>
    </location>
</feature>
<dbReference type="EMBL" id="CAJVPY010062616">
    <property type="protein sequence ID" value="CAG8822794.1"/>
    <property type="molecule type" value="Genomic_DNA"/>
</dbReference>
<proteinExistence type="predicted"/>
<keyword evidence="2" id="KW-1185">Reference proteome</keyword>
<accession>A0A9N9PG10</accession>
<reference evidence="1" key="1">
    <citation type="submission" date="2021-06" db="EMBL/GenBank/DDBJ databases">
        <authorList>
            <person name="Kallberg Y."/>
            <person name="Tangrot J."/>
            <person name="Rosling A."/>
        </authorList>
    </citation>
    <scope>NUCLEOTIDE SEQUENCE</scope>
    <source>
        <strain evidence="1">MA453B</strain>
    </source>
</reference>
<dbReference type="Proteomes" id="UP000789405">
    <property type="component" value="Unassembled WGS sequence"/>
</dbReference>
<evidence type="ECO:0000313" key="1">
    <source>
        <dbReference type="EMBL" id="CAG8822794.1"/>
    </source>
</evidence>